<organism evidence="1 2">
    <name type="scientific">Arthrobacter phage VResidence</name>
    <dbReference type="NCBI Taxonomy" id="2927294"/>
    <lineage>
        <taxon>Viruses</taxon>
        <taxon>Duplodnaviria</taxon>
        <taxon>Heunggongvirae</taxon>
        <taxon>Uroviricota</taxon>
        <taxon>Caudoviricetes</taxon>
        <taxon>Casidaviridae</taxon>
        <taxon>Manhattanvirus</taxon>
        <taxon>Manhattanvirus vresidence</taxon>
    </lineage>
</organism>
<gene>
    <name evidence="1" type="primary">20</name>
    <name evidence="1" type="ORF">SEA_VRESIDENCE_20</name>
</gene>
<protein>
    <submittedName>
        <fullName evidence="1">Minor tail protein</fullName>
    </submittedName>
</protein>
<dbReference type="EMBL" id="OP434455">
    <property type="protein sequence ID" value="UYL87625.1"/>
    <property type="molecule type" value="Genomic_DNA"/>
</dbReference>
<name>A0A9X9P6K9_9CAUD</name>
<evidence type="ECO:0000313" key="2">
    <source>
        <dbReference type="Proteomes" id="UP001164923"/>
    </source>
</evidence>
<dbReference type="Proteomes" id="UP001164923">
    <property type="component" value="Segment"/>
</dbReference>
<accession>A0A9X9P6K9</accession>
<reference evidence="1" key="1">
    <citation type="submission" date="2024-06" db="EMBL/GenBank/DDBJ databases">
        <authorList>
            <person name="Hatch R.X."/>
            <person name="Arellano O.M."/>
            <person name="Sasaoka A.N."/>
            <person name="Stewart A.S."/>
            <person name="Velarde E.T."/>
            <person name="Garcia Costas A.M."/>
            <person name="Furlong K.P."/>
            <person name="Rudner A.D."/>
            <person name="Beyer A.R."/>
            <person name="Chong R.A."/>
            <person name="Edgington N.P."/>
            <person name="Freise A.C."/>
            <person name="Gibb B.P."/>
            <person name="Klyczek K.K."/>
            <person name="Swerdlow S.J."/>
            <person name="Garlena R.A."/>
            <person name="Russell D.A."/>
            <person name="Jacobs-Sera D."/>
            <person name="Hatfull G.F."/>
        </authorList>
    </citation>
    <scope>NUCLEOTIDE SEQUENCE</scope>
</reference>
<sequence>MTANRGLFVRNSGAVGTTPIEGRLVLAAMVAENAPGVPRQGLLDQRNPTPVTGHTNMSYNVGPLTVVTNRATNEGVYMFTLTGTTNVATTAAPGSNSRYDLIYVKQNDPDKGDTGNTATLAVLQGTAAASPSKPYGSLPAGAYVLAEALVQTGATATNGANVTITQVWKHTALRGVPIPIRNVAERDEITGALGMELIRLDCENWKQIHDGTGWKFDGWRRSTAPITWFMGAGTVSRQIAYIGETKPYARRVNVYGRLTVYCPSISSGREEINVVVSAAVTQVGSAQAKSRLNWGPGSSNSDVNQTASATAQNVYVGAGGDVMARIWIEVISGAVSLTPSAGTYSELYFDYIPEND</sequence>
<evidence type="ECO:0000313" key="1">
    <source>
        <dbReference type="EMBL" id="UYL87625.1"/>
    </source>
</evidence>
<keyword evidence="2" id="KW-1185">Reference proteome</keyword>
<proteinExistence type="predicted"/>